<reference evidence="1 2" key="1">
    <citation type="journal article" date="2008" name="J. Mol. Biol.">
        <title>Genome comparison and proteomic characterization of Thermus thermophilus bacteriophages P23-45 and P74-26: siphoviruses with triplex-forming sequences and the longest known tails.</title>
        <authorList>
            <person name="Minakhin L."/>
            <person name="Goel M."/>
            <person name="Berdygulova Z."/>
            <person name="Ramanculov E."/>
            <person name="Florens L."/>
            <person name="Glazko G."/>
            <person name="Karamychev V.N."/>
            <person name="Slesarev A.I."/>
            <person name="Kozyavkin S.A."/>
            <person name="Khromov I."/>
            <person name="Ackermann H.W."/>
            <person name="Washburn M."/>
            <person name="Mushegian A."/>
            <person name="Severinov K."/>
        </authorList>
    </citation>
    <scope>NUCLEOTIDE SEQUENCE</scope>
</reference>
<dbReference type="EMBL" id="EU100883">
    <property type="protein sequence ID" value="ABU96834.1"/>
    <property type="molecule type" value="Genomic_DNA"/>
</dbReference>
<organismHost>
    <name type="scientific">Thermus thermophilus</name>
    <dbReference type="NCBI Taxonomy" id="274"/>
</organismHost>
<accession>A7XX17</accession>
<dbReference type="RefSeq" id="YP_001467854.1">
    <property type="nucleotide sequence ID" value="NC_009803.1"/>
</dbReference>
<dbReference type="Proteomes" id="UP000001132">
    <property type="component" value="Segment"/>
</dbReference>
<evidence type="ECO:0000313" key="2">
    <source>
        <dbReference type="Proteomes" id="UP000001132"/>
    </source>
</evidence>
<evidence type="ECO:0000313" key="1">
    <source>
        <dbReference type="EMBL" id="ABU96834.1"/>
    </source>
</evidence>
<dbReference type="KEGG" id="vg:5600476"/>
<gene>
    <name evidence="1" type="ORF">P23p1</name>
</gene>
<organism evidence="1 2">
    <name type="scientific">Thermus virus P23-45</name>
    <name type="common">Thermus thermophilus phage P23-45</name>
    <dbReference type="NCBI Taxonomy" id="2914006"/>
    <lineage>
        <taxon>Viruses</taxon>
        <taxon>Duplodnaviria</taxon>
        <taxon>Heunggongvirae</taxon>
        <taxon>Uroviricota</taxon>
        <taxon>Caudoviricetes</taxon>
        <taxon>Oshimavirus</taxon>
        <taxon>Oshimavirus P2345</taxon>
    </lineage>
</organism>
<proteinExistence type="predicted"/>
<keyword evidence="2" id="KW-1185">Reference proteome</keyword>
<name>A7XX17_BP234</name>
<dbReference type="GeneID" id="5600476"/>
<protein>
    <submittedName>
        <fullName evidence="1">Uncharacterized protein</fullName>
    </submittedName>
</protein>
<sequence>MTVRDWLASLGKDLSTVPEELLEARIGNRIQVGKDSYRPGKFLGRLTRHLDLTKDEVASFFKLTESLGFTFGVARREQVFDVYNSYNIRSCMTGREYVEFYAYNPSVVGVAYLERDGGYYARAVLWLDRYYDNVYAADGTARSTLIQRLREAGYEPVHPDVVVKLRRVGFYPYVDTLYYAYSNPEEPGYLVLTGRRKPHIEYEGKVWTLHAYLRSTQGDYISYDLDVPRTCAVCGASPVVDQDSDGLYYCTTHAANLAWIYADGQVVRRAKPSHYVLLSDGIYADPADTVLLATGERVHRSALPKGYVLVELGTYAGVALPEELVAEYQGKKVYAKDLINGELPSFLQYVKVQEKRPSGKVMSLEL</sequence>